<proteinExistence type="predicted"/>
<dbReference type="SMART" id="SM00596">
    <property type="entry name" value="PRE_C2HC"/>
    <property type="match status" value="1"/>
</dbReference>
<organism evidence="4 5">
    <name type="scientific">Exocentrus adspersus</name>
    <dbReference type="NCBI Taxonomy" id="1586481"/>
    <lineage>
        <taxon>Eukaryota</taxon>
        <taxon>Metazoa</taxon>
        <taxon>Ecdysozoa</taxon>
        <taxon>Arthropoda</taxon>
        <taxon>Hexapoda</taxon>
        <taxon>Insecta</taxon>
        <taxon>Pterygota</taxon>
        <taxon>Neoptera</taxon>
        <taxon>Endopterygota</taxon>
        <taxon>Coleoptera</taxon>
        <taxon>Polyphaga</taxon>
        <taxon>Cucujiformia</taxon>
        <taxon>Chrysomeloidea</taxon>
        <taxon>Cerambycidae</taxon>
        <taxon>Lamiinae</taxon>
        <taxon>Acanthocinini</taxon>
        <taxon>Exocentrus</taxon>
    </lineage>
</organism>
<dbReference type="Proteomes" id="UP001159042">
    <property type="component" value="Unassembled WGS sequence"/>
</dbReference>
<evidence type="ECO:0000259" key="3">
    <source>
        <dbReference type="SMART" id="SM00596"/>
    </source>
</evidence>
<accession>A0AAV8VKK0</accession>
<evidence type="ECO:0000256" key="2">
    <source>
        <dbReference type="SAM" id="MobiDB-lite"/>
    </source>
</evidence>
<feature type="compositionally biased region" description="Polar residues" evidence="2">
    <location>
        <begin position="156"/>
        <end position="173"/>
    </location>
</feature>
<evidence type="ECO:0000313" key="4">
    <source>
        <dbReference type="EMBL" id="KAJ8914822.1"/>
    </source>
</evidence>
<feature type="compositionally biased region" description="Low complexity" evidence="2">
    <location>
        <begin position="174"/>
        <end position="189"/>
    </location>
</feature>
<comment type="caution">
    <text evidence="4">The sequence shown here is derived from an EMBL/GenBank/DDBJ whole genome shotgun (WGS) entry which is preliminary data.</text>
</comment>
<name>A0AAV8VKK0_9CUCU</name>
<feature type="compositionally biased region" description="Basic and acidic residues" evidence="2">
    <location>
        <begin position="137"/>
        <end position="154"/>
    </location>
</feature>
<dbReference type="EMBL" id="JANEYG010000062">
    <property type="protein sequence ID" value="KAJ8914822.1"/>
    <property type="molecule type" value="Genomic_DNA"/>
</dbReference>
<feature type="domain" description="Pre-C2HC" evidence="3">
    <location>
        <begin position="277"/>
        <end position="343"/>
    </location>
</feature>
<dbReference type="AlphaFoldDB" id="A0AAV8VKK0"/>
<gene>
    <name evidence="4" type="ORF">NQ315_014834</name>
</gene>
<dbReference type="Pfam" id="PF07530">
    <property type="entry name" value="PRE_C2HC"/>
    <property type="match status" value="1"/>
</dbReference>
<evidence type="ECO:0000313" key="5">
    <source>
        <dbReference type="Proteomes" id="UP001159042"/>
    </source>
</evidence>
<feature type="compositionally biased region" description="Low complexity" evidence="2">
    <location>
        <begin position="445"/>
        <end position="469"/>
    </location>
</feature>
<feature type="compositionally biased region" description="Basic and acidic residues" evidence="2">
    <location>
        <begin position="1"/>
        <end position="17"/>
    </location>
</feature>
<keyword evidence="5" id="KW-1185">Reference proteome</keyword>
<feature type="region of interest" description="Disordered" evidence="2">
    <location>
        <begin position="400"/>
        <end position="471"/>
    </location>
</feature>
<feature type="compositionally biased region" description="Low complexity" evidence="2">
    <location>
        <begin position="18"/>
        <end position="37"/>
    </location>
</feature>
<dbReference type="PANTHER" id="PTHR33273:SF2">
    <property type="entry name" value="ENDONUCLEASE_EXONUCLEASE_PHOSPHATASE DOMAIN-CONTAINING PROTEIN"/>
    <property type="match status" value="1"/>
</dbReference>
<evidence type="ECO:0000256" key="1">
    <source>
        <dbReference type="SAM" id="Coils"/>
    </source>
</evidence>
<sequence>MSPEKELEEVSHDDSSSERAMSVSSESTSESDSTTTVTKAELYDKLARQKHENKKLRKQIQTLTEQNNTQTHEIHELKKQITDMQLTLKAVDANTRKLHTKIDKLLEQQTKDTTQEPSNPPPSSSSRADNTRKHKHDFSSDDDTPKPKKPDTNKNRTLQTPTPKTSANNATQNATRPQTPSAQTATPPTDKTPQVPPVILRKQDRWMEVQKLLTTQHIRYTKAKLINDGVAIYPFSPQDHRALTRTLTDKGEEYHTFTLSEERTLRVVIRGIPAGIPSEVQLDLEQQGFPGAIVHRMAGRQNRQEMPLVLVQAQADQESILQVTRCCSLVVRVERQRKQQVATQCHRCQRFGHGQSRCTAAPKCVKCGENHSTHECKKTRDTPARCANCAGPHPASYLGCPKYPKSKQTKTPVKTHTPTPTQTAANTQPTPAPTPGTSYADMTKKTPPQTRPNKPTNNNNKNTPSPNTTLQQSSAAALIDATARLQDFCAQLTAMV</sequence>
<reference evidence="4 5" key="1">
    <citation type="journal article" date="2023" name="Insect Mol. Biol.">
        <title>Genome sequencing provides insights into the evolution of gene families encoding plant cell wall-degrading enzymes in longhorned beetles.</title>
        <authorList>
            <person name="Shin N.R."/>
            <person name="Okamura Y."/>
            <person name="Kirsch R."/>
            <person name="Pauchet Y."/>
        </authorList>
    </citation>
    <scope>NUCLEOTIDE SEQUENCE [LARGE SCALE GENOMIC DNA]</scope>
    <source>
        <strain evidence="4">EAD_L_NR</strain>
    </source>
</reference>
<dbReference type="InterPro" id="IPR006579">
    <property type="entry name" value="Pre_C2HC_dom"/>
</dbReference>
<feature type="region of interest" description="Disordered" evidence="2">
    <location>
        <begin position="1"/>
        <end position="37"/>
    </location>
</feature>
<dbReference type="PANTHER" id="PTHR33273">
    <property type="entry name" value="DOMAIN-CONTAINING PROTEIN, PUTATIVE-RELATED"/>
    <property type="match status" value="1"/>
</dbReference>
<feature type="compositionally biased region" description="Low complexity" evidence="2">
    <location>
        <begin position="409"/>
        <end position="429"/>
    </location>
</feature>
<feature type="region of interest" description="Disordered" evidence="2">
    <location>
        <begin position="106"/>
        <end position="196"/>
    </location>
</feature>
<keyword evidence="1" id="KW-0175">Coiled coil</keyword>
<feature type="coiled-coil region" evidence="1">
    <location>
        <begin position="39"/>
        <end position="94"/>
    </location>
</feature>
<protein>
    <recommendedName>
        <fullName evidence="3">Pre-C2HC domain-containing protein</fullName>
    </recommendedName>
</protein>